<feature type="compositionally biased region" description="Acidic residues" evidence="3">
    <location>
        <begin position="96"/>
        <end position="110"/>
    </location>
</feature>
<evidence type="ECO:0000313" key="7">
    <source>
        <dbReference type="Proteomes" id="UP000322873"/>
    </source>
</evidence>
<feature type="domain" description="Apoptosis-antagonizing transcription factor C-terminal" evidence="4">
    <location>
        <begin position="488"/>
        <end position="572"/>
    </location>
</feature>
<name>A0A5M9J7L5_MONFR</name>
<dbReference type="Proteomes" id="UP000322873">
    <property type="component" value="Unassembled WGS sequence"/>
</dbReference>
<comment type="similarity">
    <text evidence="1">Belongs to the AATF family.</text>
</comment>
<dbReference type="AlphaFoldDB" id="A0A5M9J7L5"/>
<feature type="compositionally biased region" description="Acidic residues" evidence="3">
    <location>
        <begin position="45"/>
        <end position="55"/>
    </location>
</feature>
<dbReference type="EMBL" id="VICG01000013">
    <property type="protein sequence ID" value="KAA8565588.1"/>
    <property type="molecule type" value="Genomic_DNA"/>
</dbReference>
<dbReference type="GO" id="GO:0000462">
    <property type="term" value="P:maturation of SSU-rRNA from tricistronic rRNA transcript (SSU-rRNA, 5.8S rRNA, LSU-rRNA)"/>
    <property type="evidence" value="ECO:0007669"/>
    <property type="project" value="TreeGrafter"/>
</dbReference>
<evidence type="ECO:0000256" key="1">
    <source>
        <dbReference type="ARBA" id="ARBA00008966"/>
    </source>
</evidence>
<feature type="compositionally biased region" description="Acidic residues" evidence="3">
    <location>
        <begin position="580"/>
        <end position="594"/>
    </location>
</feature>
<feature type="region of interest" description="Disordered" evidence="3">
    <location>
        <begin position="577"/>
        <end position="604"/>
    </location>
</feature>
<protein>
    <recommendedName>
        <fullName evidence="2">Protein BFR2</fullName>
    </recommendedName>
</protein>
<gene>
    <name evidence="6" type="ORF">EYC84_009440</name>
</gene>
<feature type="compositionally biased region" description="Acidic residues" evidence="3">
    <location>
        <begin position="248"/>
        <end position="268"/>
    </location>
</feature>
<evidence type="ECO:0000256" key="3">
    <source>
        <dbReference type="SAM" id="MobiDB-lite"/>
    </source>
</evidence>
<feature type="compositionally biased region" description="Acidic residues" evidence="3">
    <location>
        <begin position="117"/>
        <end position="139"/>
    </location>
</feature>
<reference evidence="6 7" key="1">
    <citation type="submission" date="2019-06" db="EMBL/GenBank/DDBJ databases">
        <title>Genome Sequence of the Brown Rot Fungal Pathogen Monilinia fructicola.</title>
        <authorList>
            <person name="De Miccolis Angelini R.M."/>
            <person name="Landi L."/>
            <person name="Abate D."/>
            <person name="Pollastro S."/>
            <person name="Romanazzi G."/>
            <person name="Faretra F."/>
        </authorList>
    </citation>
    <scope>NUCLEOTIDE SEQUENCE [LARGE SCALE GENOMIC DNA]</scope>
    <source>
        <strain evidence="6 7">Mfrc123</strain>
    </source>
</reference>
<accession>A0A5M9J7L5</accession>
<evidence type="ECO:0000259" key="4">
    <source>
        <dbReference type="Pfam" id="PF08164"/>
    </source>
</evidence>
<evidence type="ECO:0000256" key="2">
    <source>
        <dbReference type="ARBA" id="ARBA00013850"/>
    </source>
</evidence>
<feature type="region of interest" description="Disordered" evidence="3">
    <location>
        <begin position="21"/>
        <end position="277"/>
    </location>
</feature>
<dbReference type="Pfam" id="PF13339">
    <property type="entry name" value="AATF-Che1"/>
    <property type="match status" value="1"/>
</dbReference>
<dbReference type="InterPro" id="IPR012617">
    <property type="entry name" value="AATF_C"/>
</dbReference>
<comment type="caution">
    <text evidence="6">The sequence shown here is derived from an EMBL/GenBank/DDBJ whole genome shotgun (WGS) entry which is preliminary data.</text>
</comment>
<dbReference type="VEuPathDB" id="FungiDB:MFRU_006g01680"/>
<evidence type="ECO:0000259" key="5">
    <source>
        <dbReference type="Pfam" id="PF13339"/>
    </source>
</evidence>
<feature type="region of interest" description="Disordered" evidence="3">
    <location>
        <begin position="370"/>
        <end position="390"/>
    </location>
</feature>
<dbReference type="Pfam" id="PF08164">
    <property type="entry name" value="TRAUB"/>
    <property type="match status" value="1"/>
</dbReference>
<feature type="compositionally biased region" description="Acidic residues" evidence="3">
    <location>
        <begin position="192"/>
        <end position="214"/>
    </location>
</feature>
<dbReference type="PANTHER" id="PTHR15565:SF0">
    <property type="entry name" value="PROTEIN AATF"/>
    <property type="match status" value="1"/>
</dbReference>
<organism evidence="6 7">
    <name type="scientific">Monilinia fructicola</name>
    <name type="common">Brown rot fungus</name>
    <name type="synonym">Ciboria fructicola</name>
    <dbReference type="NCBI Taxonomy" id="38448"/>
    <lineage>
        <taxon>Eukaryota</taxon>
        <taxon>Fungi</taxon>
        <taxon>Dikarya</taxon>
        <taxon>Ascomycota</taxon>
        <taxon>Pezizomycotina</taxon>
        <taxon>Leotiomycetes</taxon>
        <taxon>Helotiales</taxon>
        <taxon>Sclerotiniaceae</taxon>
        <taxon>Monilinia</taxon>
    </lineage>
</organism>
<dbReference type="GO" id="GO:0005730">
    <property type="term" value="C:nucleolus"/>
    <property type="evidence" value="ECO:0007669"/>
    <property type="project" value="TreeGrafter"/>
</dbReference>
<keyword evidence="7" id="KW-1185">Reference proteome</keyword>
<feature type="compositionally biased region" description="Acidic residues" evidence="3">
    <location>
        <begin position="223"/>
        <end position="238"/>
    </location>
</feature>
<feature type="compositionally biased region" description="Basic and acidic residues" evidence="3">
    <location>
        <begin position="22"/>
        <end position="43"/>
    </location>
</feature>
<dbReference type="PANTHER" id="PTHR15565">
    <property type="entry name" value="AATF PROTEIN APOPTOSIS ANTAGONIZING TRANSCRIPTION FACTOR"/>
    <property type="match status" value="1"/>
</dbReference>
<dbReference type="InterPro" id="IPR039223">
    <property type="entry name" value="AATF/Bfr2"/>
</dbReference>
<dbReference type="InterPro" id="IPR025160">
    <property type="entry name" value="AATF"/>
</dbReference>
<feature type="domain" description="AATF leucine zipper-containing" evidence="5">
    <location>
        <begin position="298"/>
        <end position="420"/>
    </location>
</feature>
<proteinExistence type="inferred from homology"/>
<sequence length="604" mass="67324">MRPLVCQDFVGSSKIIFLDSSSSEKQKFSKFEDFDPEDDKPAQESDSESGDESEDGLAGTEHYVQVGKSKLRKPEEVALGPQYAGSRVSREQLMNGDDEDESNSVNESEDGEKFEGMEFDGEFDDMEVDSDEALGESDEERFKDFVFRGSGKPKRPVDTKKPLDVNGVKKRPTAADFMSDSGEEEGTKLAVEEDDDEDDIENEDAEETDEDLLDIDAQHPDAIDDVEENSDEEEDSENPDQSGGEQVGSDEESEEEASDDDDDDNDENEQARRAELRKIMGEEQKTVVATISQAAKADADKGNAVKQQRKTFDSLLNVRIRLQKALVATNSLTAASNKIQENGDETPFQAAEEAAIKLWNTIDGLRHDLSKASSTSKTGQKRKRGIDSATPSSIIWEQMQATEVANIDNRQTILEKWSSKVRATTALPVSRKLNPNAPQQSITSLLQDTLSSSEHLISRTRVPRSCAPVQKQMKLTTDPNIYDDADFYQLLLKELVDQRMVDSASAATGEAGKPMQWTAVKEAKTRKNVDTKASKGRKMKFTVHEKLQNFMAPEDRNTWEDTARDRFFATLLGRKLDLGENGDEDDVSEDEALKEEEGLMLFRS</sequence>
<evidence type="ECO:0000313" key="6">
    <source>
        <dbReference type="EMBL" id="KAA8565588.1"/>
    </source>
</evidence>